<evidence type="ECO:0000313" key="3">
    <source>
        <dbReference type="Proteomes" id="UP000008206"/>
    </source>
</evidence>
<keyword evidence="1" id="KW-0175">Coiled coil</keyword>
<keyword evidence="2" id="KW-0614">Plasmid</keyword>
<proteinExistence type="predicted"/>
<keyword evidence="3" id="KW-1185">Reference proteome</keyword>
<accession>E0ULB9</accession>
<dbReference type="OrthoDB" id="429049at2"/>
<dbReference type="EMBL" id="CP002199">
    <property type="protein sequence ID" value="ADN17749.1"/>
    <property type="molecule type" value="Genomic_DNA"/>
</dbReference>
<dbReference type="AlphaFoldDB" id="E0ULB9"/>
<evidence type="ECO:0000313" key="2">
    <source>
        <dbReference type="EMBL" id="ADN17749.1"/>
    </source>
</evidence>
<evidence type="ECO:0000256" key="1">
    <source>
        <dbReference type="SAM" id="Coils"/>
    </source>
</evidence>
<dbReference type="HOGENOM" id="CLU_498498_0_0_3"/>
<gene>
    <name evidence="2" type="ordered locus">Cyan7822_5895</name>
</gene>
<reference evidence="3" key="1">
    <citation type="journal article" date="2011" name="MBio">
        <title>Novel metabolic attributes of the genus Cyanothece, comprising a group of unicellular nitrogen-fixing Cyanobacteria.</title>
        <authorList>
            <person name="Bandyopadhyay A."/>
            <person name="Elvitigala T."/>
            <person name="Welsh E."/>
            <person name="Stockel J."/>
            <person name="Liberton M."/>
            <person name="Min H."/>
            <person name="Sherman L.A."/>
            <person name="Pakrasi H.B."/>
        </authorList>
    </citation>
    <scope>NUCLEOTIDE SEQUENCE [LARGE SCALE GENOMIC DNA]</scope>
    <source>
        <strain evidence="3">PCC 7822</strain>
        <plasmid evidence="3">Cy782201</plasmid>
    </source>
</reference>
<name>E0ULB9_GLOV7</name>
<dbReference type="Proteomes" id="UP000008206">
    <property type="component" value="Plasmid Cy782201"/>
</dbReference>
<sequence length="617" mass="70380">MVTQKTLLQPHPSDRTANDSNLNLKKLIAEKTAQLISDPDIQGLLASITANTDKIALFLEGLIELGRISSILQEKCRAAFDGESFDELEDSRDTTLYKSLLQTYFPGTAAANVERLLSSGFNANAWSLTSLSYAAAETVQAKLDLLELGQQIGGPNEFRTGHYRVSQRLIGGNEKHPIYIKVLVLSDQQIFSFDWIKIKKCFERLLAQELIKAALPFEQFKKECYLAATTKSESQLISNAQEVWVSDVLEVVGRYYPQHIVEIFSYQLKPGDIELKSLSLSELLELETLIDSVSEAELPSATTSVEALQAKLKSPLYWPLSLMTLIKKFTSGVTDMRIVINKTGALSMEKWNSRLRKIKVVEGERLKGEYLPIRLDEAKHWHQVQQRLNLSLSELEKTRAAVWELAQKKHNEFLFSEEGFGRPVGKINSQYVPIPWASDVLEVLEELGVEANALAPLYYDLGVFVDEYDWLLVASKYKLDCNTIENLKRKTFEIALSNQRPVDPVSNLVRPWKDDLYTAITLFRRDAAKLLKKTIVKYSQEELEKILAEKTKALQERLTEDKLYREKLENEINCLKEQIKNMQIEFEQRIENMFNQFMAQQQANNKAHQSSLTLDES</sequence>
<geneLocation type="plasmid" evidence="2 3">
    <name>Cy782201</name>
</geneLocation>
<protein>
    <submittedName>
        <fullName evidence="2">Uncharacterized protein</fullName>
    </submittedName>
</protein>
<feature type="coiled-coil region" evidence="1">
    <location>
        <begin position="558"/>
        <end position="592"/>
    </location>
</feature>
<dbReference type="KEGG" id="cyj:Cyan7822_5895"/>
<organism evidence="2 3">
    <name type="scientific">Gloeothece verrucosa (strain PCC 7822)</name>
    <name type="common">Cyanothece sp. (strain PCC 7822)</name>
    <dbReference type="NCBI Taxonomy" id="497965"/>
    <lineage>
        <taxon>Bacteria</taxon>
        <taxon>Bacillati</taxon>
        <taxon>Cyanobacteriota</taxon>
        <taxon>Cyanophyceae</taxon>
        <taxon>Oscillatoriophycideae</taxon>
        <taxon>Chroococcales</taxon>
        <taxon>Aphanothecaceae</taxon>
        <taxon>Gloeothece</taxon>
        <taxon>Gloeothece verrucosa</taxon>
    </lineage>
</organism>
<dbReference type="RefSeq" id="WP_013334499.1">
    <property type="nucleotide sequence ID" value="NC_014533.1"/>
</dbReference>